<evidence type="ECO:0000313" key="12">
    <source>
        <dbReference type="EnsemblPlants" id="Ma09_p19180.2"/>
    </source>
</evidence>
<keyword evidence="7" id="KW-0333">Golgi apparatus</keyword>
<comment type="subcellular location">
    <subcellularLocation>
        <location evidence="1">Golgi apparatus membrane</location>
        <topology evidence="1">Single-pass type IV membrane protein</topology>
    </subcellularLocation>
</comment>
<dbReference type="Pfam" id="PF12352">
    <property type="entry name" value="V-SNARE_C"/>
    <property type="match status" value="1"/>
</dbReference>
<evidence type="ECO:0000313" key="11">
    <source>
        <dbReference type="EMBL" id="CAG1835817.1"/>
    </source>
</evidence>
<evidence type="ECO:0000256" key="9">
    <source>
        <dbReference type="SAM" id="MobiDB-lite"/>
    </source>
</evidence>
<dbReference type="GO" id="GO:0006888">
    <property type="term" value="P:endoplasmic reticulum to Golgi vesicle-mediated transport"/>
    <property type="evidence" value="ECO:0000318"/>
    <property type="project" value="GO_Central"/>
</dbReference>
<dbReference type="GO" id="GO:0006906">
    <property type="term" value="P:vesicle fusion"/>
    <property type="evidence" value="ECO:0000318"/>
    <property type="project" value="GO_Central"/>
</dbReference>
<reference evidence="12" key="2">
    <citation type="submission" date="2021-05" db="UniProtKB">
        <authorList>
            <consortium name="EnsemblPlants"/>
        </authorList>
    </citation>
    <scope>IDENTIFICATION</scope>
    <source>
        <strain evidence="12">subsp. malaccensis</strain>
    </source>
</reference>
<evidence type="ECO:0000256" key="2">
    <source>
        <dbReference type="ARBA" id="ARBA00008473"/>
    </source>
</evidence>
<keyword evidence="4 10" id="KW-0812">Transmembrane</keyword>
<accession>A0A804KLC1</accession>
<dbReference type="GO" id="GO:0005801">
    <property type="term" value="C:cis-Golgi network"/>
    <property type="evidence" value="ECO:0007669"/>
    <property type="project" value="InterPro"/>
</dbReference>
<dbReference type="InParanoid" id="A0A804KLC1"/>
<gene>
    <name evidence="11" type="ORF">GSMUA_237860.1</name>
</gene>
<keyword evidence="3" id="KW-0813">Transport</keyword>
<dbReference type="GO" id="GO:0031201">
    <property type="term" value="C:SNARE complex"/>
    <property type="evidence" value="ECO:0000318"/>
    <property type="project" value="GO_Central"/>
</dbReference>
<feature type="transmembrane region" description="Helical" evidence="10">
    <location>
        <begin position="259"/>
        <end position="278"/>
    </location>
</feature>
<organism evidence="12 13">
    <name type="scientific">Musa acuminata subsp. malaccensis</name>
    <name type="common">Wild banana</name>
    <name type="synonym">Musa malaccensis</name>
    <dbReference type="NCBI Taxonomy" id="214687"/>
    <lineage>
        <taxon>Eukaryota</taxon>
        <taxon>Viridiplantae</taxon>
        <taxon>Streptophyta</taxon>
        <taxon>Embryophyta</taxon>
        <taxon>Tracheophyta</taxon>
        <taxon>Spermatophyta</taxon>
        <taxon>Magnoliopsida</taxon>
        <taxon>Liliopsida</taxon>
        <taxon>Zingiberales</taxon>
        <taxon>Musaceae</taxon>
        <taxon>Musa</taxon>
    </lineage>
</organism>
<keyword evidence="13" id="KW-1185">Reference proteome</keyword>
<evidence type="ECO:0000256" key="4">
    <source>
        <dbReference type="ARBA" id="ARBA00022692"/>
    </source>
</evidence>
<dbReference type="PANTHER" id="PTHR21094">
    <property type="entry name" value="GOS-28 SNARE- RELATED"/>
    <property type="match status" value="1"/>
</dbReference>
<dbReference type="Gramene" id="Ma09_t19180.2">
    <property type="protein sequence ID" value="Ma09_p19180.2"/>
    <property type="gene ID" value="Ma09_g19180"/>
</dbReference>
<dbReference type="InterPro" id="IPR023601">
    <property type="entry name" value="Golgi_SNAP_su1"/>
</dbReference>
<evidence type="ECO:0000313" key="13">
    <source>
        <dbReference type="Proteomes" id="UP000012960"/>
    </source>
</evidence>
<dbReference type="OrthoDB" id="422156at2759"/>
<evidence type="ECO:0000256" key="8">
    <source>
        <dbReference type="ARBA" id="ARBA00023136"/>
    </source>
</evidence>
<dbReference type="GO" id="GO:0048219">
    <property type="term" value="P:inter-Golgi cisterna vesicle-mediated transport"/>
    <property type="evidence" value="ECO:0000318"/>
    <property type="project" value="GO_Central"/>
</dbReference>
<dbReference type="GO" id="GO:0005797">
    <property type="term" value="C:Golgi medial cisterna"/>
    <property type="evidence" value="ECO:0000318"/>
    <property type="project" value="GO_Central"/>
</dbReference>
<evidence type="ECO:0000256" key="10">
    <source>
        <dbReference type="SAM" id="Phobius"/>
    </source>
</evidence>
<dbReference type="GO" id="GO:0015031">
    <property type="term" value="P:protein transport"/>
    <property type="evidence" value="ECO:0007669"/>
    <property type="project" value="UniProtKB-KW"/>
</dbReference>
<feature type="region of interest" description="Disordered" evidence="9">
    <location>
        <begin position="1"/>
        <end position="36"/>
    </location>
</feature>
<dbReference type="AlphaFoldDB" id="A0A804KLC1"/>
<feature type="compositionally biased region" description="Basic and acidic residues" evidence="9">
    <location>
        <begin position="12"/>
        <end position="21"/>
    </location>
</feature>
<comment type="similarity">
    <text evidence="2">Belongs to the GOSR1 family.</text>
</comment>
<proteinExistence type="inferred from homology"/>
<name>A0A804KLC1_MUSAM</name>
<dbReference type="GO" id="GO:0005484">
    <property type="term" value="F:SNAP receptor activity"/>
    <property type="evidence" value="ECO:0000318"/>
    <property type="project" value="GO_Central"/>
</dbReference>
<keyword evidence="8 10" id="KW-0472">Membrane</keyword>
<dbReference type="PANTHER" id="PTHR21094:SF3">
    <property type="entry name" value="GOLGI SNAP RECEPTOR COMPLEX MEMBER 1"/>
    <property type="match status" value="1"/>
</dbReference>
<dbReference type="GO" id="GO:0000139">
    <property type="term" value="C:Golgi membrane"/>
    <property type="evidence" value="ECO:0000318"/>
    <property type="project" value="GO_Central"/>
</dbReference>
<dbReference type="EMBL" id="HG996474">
    <property type="protein sequence ID" value="CAG1835817.1"/>
    <property type="molecule type" value="Genomic_DNA"/>
</dbReference>
<evidence type="ECO:0000256" key="3">
    <source>
        <dbReference type="ARBA" id="ARBA00022448"/>
    </source>
</evidence>
<evidence type="ECO:0000256" key="1">
    <source>
        <dbReference type="ARBA" id="ARBA00004409"/>
    </source>
</evidence>
<protein>
    <submittedName>
        <fullName evidence="11">(wild Malaysian banana) hypothetical protein</fullName>
    </submittedName>
</protein>
<feature type="compositionally biased region" description="Basic residues" evidence="9">
    <location>
        <begin position="1"/>
        <end position="10"/>
    </location>
</feature>
<dbReference type="OMA" id="QWKSMEM"/>
<dbReference type="Proteomes" id="UP000012960">
    <property type="component" value="Unplaced"/>
</dbReference>
<reference evidence="11" key="1">
    <citation type="submission" date="2021-03" db="EMBL/GenBank/DDBJ databases">
        <authorList>
            <consortium name="Genoscope - CEA"/>
            <person name="William W."/>
        </authorList>
    </citation>
    <scope>NUCLEOTIDE SEQUENCE</scope>
    <source>
        <strain evidence="11">Doubled-haploid Pahang</strain>
    </source>
</reference>
<evidence type="ECO:0000256" key="5">
    <source>
        <dbReference type="ARBA" id="ARBA00022927"/>
    </source>
</evidence>
<keyword evidence="6 10" id="KW-1133">Transmembrane helix</keyword>
<sequence>MALRRGRNRSGLRSEDQDRSYRSQPQFEPKPPEFRITTKARRSAMQLEAASSLPGVRADWDELRREARRIEGDLDVRLSSYAKLGVGYSDPKSPASDSHWKSMEMEIETLLARLTDVNEAMSRCAAAAVPTTSVAQKLTRHRDILHEFAQEFKRTRGNIMSMREHAELLTSVRNDINEYKTSSSSQAVPNLLRERAAIHGSITQIDEVTSQAEAIKGVLSAQRSTFGEIQGKVKQLSDRFPVIRNLLGMIKRKKSKDTIILSAVIAGCTLFLIIYSISK</sequence>
<evidence type="ECO:0000256" key="6">
    <source>
        <dbReference type="ARBA" id="ARBA00022989"/>
    </source>
</evidence>
<dbReference type="EnsemblPlants" id="Ma09_t19180.2">
    <property type="protein sequence ID" value="Ma09_p19180.2"/>
    <property type="gene ID" value="Ma09_g19180"/>
</dbReference>
<evidence type="ECO:0000256" key="7">
    <source>
        <dbReference type="ARBA" id="ARBA00023034"/>
    </source>
</evidence>
<keyword evidence="5" id="KW-0653">Protein transport</keyword>